<dbReference type="InterPro" id="IPR011761">
    <property type="entry name" value="ATP-grasp"/>
</dbReference>
<feature type="compositionally biased region" description="Polar residues" evidence="15">
    <location>
        <begin position="1401"/>
        <end position="1420"/>
    </location>
</feature>
<protein>
    <submittedName>
        <fullName evidence="21">Acetyl-CoA carboxylase</fullName>
    </submittedName>
</protein>
<dbReference type="InterPro" id="IPR005479">
    <property type="entry name" value="CPAse_ATP-bd"/>
</dbReference>
<feature type="region of interest" description="Disordered" evidence="15">
    <location>
        <begin position="1129"/>
        <end position="1151"/>
    </location>
</feature>
<dbReference type="SUPFAM" id="SSF56059">
    <property type="entry name" value="Glutathione synthetase ATP-binding domain-like"/>
    <property type="match status" value="1"/>
</dbReference>
<feature type="compositionally biased region" description="Low complexity" evidence="15">
    <location>
        <begin position="1340"/>
        <end position="1359"/>
    </location>
</feature>
<dbReference type="InterPro" id="IPR011763">
    <property type="entry name" value="COA_CT_C"/>
</dbReference>
<keyword evidence="6" id="KW-0276">Fatty acid metabolism</keyword>
<comment type="catalytic activity">
    <reaction evidence="13">
        <text>N(6)-biotinyl-L-lysyl-[protein] + hydrogencarbonate + ATP = N(6)-carboxybiotinyl-L-lysyl-[protein] + ADP + phosphate + H(+)</text>
        <dbReference type="Rhea" id="RHEA:13501"/>
        <dbReference type="Rhea" id="RHEA-COMP:10505"/>
        <dbReference type="Rhea" id="RHEA-COMP:10506"/>
        <dbReference type="ChEBI" id="CHEBI:15378"/>
        <dbReference type="ChEBI" id="CHEBI:17544"/>
        <dbReference type="ChEBI" id="CHEBI:30616"/>
        <dbReference type="ChEBI" id="CHEBI:43474"/>
        <dbReference type="ChEBI" id="CHEBI:83144"/>
        <dbReference type="ChEBI" id="CHEBI:83145"/>
        <dbReference type="ChEBI" id="CHEBI:456216"/>
        <dbReference type="EC" id="6.3.4.14"/>
    </reaction>
</comment>
<feature type="domain" description="CoA carboxyltransferase N-terminal" evidence="19">
    <location>
        <begin position="1451"/>
        <end position="1797"/>
    </location>
</feature>
<dbReference type="GO" id="GO:0006633">
    <property type="term" value="P:fatty acid biosynthetic process"/>
    <property type="evidence" value="ECO:0007669"/>
    <property type="project" value="UniProtKB-KW"/>
</dbReference>
<dbReference type="Gene3D" id="3.90.1770.10">
    <property type="entry name" value="PreATP-grasp domain"/>
    <property type="match status" value="1"/>
</dbReference>
<dbReference type="InterPro" id="IPR005482">
    <property type="entry name" value="Biotin_COase_C"/>
</dbReference>
<dbReference type="InterPro" id="IPR049076">
    <property type="entry name" value="ACCA"/>
</dbReference>
<comment type="catalytic activity">
    <reaction evidence="12">
        <text>hydrogencarbonate + acetyl-CoA + ATP = malonyl-CoA + ADP + phosphate + H(+)</text>
        <dbReference type="Rhea" id="RHEA:11308"/>
        <dbReference type="ChEBI" id="CHEBI:15378"/>
        <dbReference type="ChEBI" id="CHEBI:17544"/>
        <dbReference type="ChEBI" id="CHEBI:30616"/>
        <dbReference type="ChEBI" id="CHEBI:43474"/>
        <dbReference type="ChEBI" id="CHEBI:57288"/>
        <dbReference type="ChEBI" id="CHEBI:57384"/>
        <dbReference type="ChEBI" id="CHEBI:456216"/>
        <dbReference type="EC" id="6.4.1.2"/>
    </reaction>
</comment>
<feature type="domain" description="ATP-grasp" evidence="17">
    <location>
        <begin position="198"/>
        <end position="393"/>
    </location>
</feature>
<gene>
    <name evidence="21" type="ORF">cyc_05411</name>
</gene>
<dbReference type="Gene3D" id="2.40.460.10">
    <property type="entry name" value="Biotin dependent carboxylase carboxyltransferase"/>
    <property type="match status" value="1"/>
</dbReference>
<keyword evidence="8" id="KW-0443">Lipid metabolism</keyword>
<dbReference type="PROSITE" id="PS00867">
    <property type="entry name" value="CPSASE_2"/>
    <property type="match status" value="1"/>
</dbReference>
<feature type="compositionally biased region" description="Polar residues" evidence="15">
    <location>
        <begin position="1362"/>
        <end position="1381"/>
    </location>
</feature>
<evidence type="ECO:0000256" key="8">
    <source>
        <dbReference type="ARBA" id="ARBA00023098"/>
    </source>
</evidence>
<keyword evidence="9" id="KW-0275">Fatty acid biosynthesis</keyword>
<evidence type="ECO:0000256" key="15">
    <source>
        <dbReference type="SAM" id="MobiDB-lite"/>
    </source>
</evidence>
<dbReference type="GO" id="GO:0005524">
    <property type="term" value="F:ATP binding"/>
    <property type="evidence" value="ECO:0007669"/>
    <property type="project" value="UniProtKB-UniRule"/>
</dbReference>
<dbReference type="InParanoid" id="A0A1D3D7J2"/>
<dbReference type="SUPFAM" id="SSF51230">
    <property type="entry name" value="Single hybrid motif"/>
    <property type="match status" value="1"/>
</dbReference>
<keyword evidence="4" id="KW-0436">Ligase</keyword>
<dbReference type="InterPro" id="IPR011764">
    <property type="entry name" value="Biotin_carboxylation_dom"/>
</dbReference>
<dbReference type="Gene3D" id="3.40.50.20">
    <property type="match status" value="1"/>
</dbReference>
<comment type="caution">
    <text evidence="21">The sequence shown here is derived from an EMBL/GenBank/DDBJ whole genome shotgun (WGS) entry which is preliminary data.</text>
</comment>
<comment type="pathway">
    <text evidence="2">Lipid metabolism; malonyl-CoA biosynthesis; malonyl-CoA from acetyl-CoA: step 1/1.</text>
</comment>
<dbReference type="SUPFAM" id="SSF51246">
    <property type="entry name" value="Rudiment single hybrid motif"/>
    <property type="match status" value="1"/>
</dbReference>
<keyword evidence="3" id="KW-0444">Lipid biosynthesis</keyword>
<sequence>MAPGQLPGGSPLTGPQRAQLEEVQKQRGPWMDSQDPLATFVQMHGGSKPIRRILIANNGMAATKAIASMRQWAFETFGDASLLTFVAMATPEDLEANSEFLKKADAIVHVPGGPGKNNYGNVALICETAIKQKVDAVWPGWGHASENPELPSSLAKLGISFLGPKATVMAALGDKIAANILAQTANVPSIPWSGDGLKAQLNDEGSIPEEIFKAATISTVEECRAAADRVGYPFLLKASGGGGGKGIRLCYTPNDLENALAQVQGEVPGSPVFMMKLCEKARHIEVQIAGDASGCAVALSGRDCSTQRRFQKIFEEAPPTVVRPETFKEMERAAQRLTQSLGYEGLGTVEYLFNPATDSFYFLELNPRLQVEHPVTEAVTGQNLPALQLQIAMGIPLHRIPSIRTFFGRDPEGTDPIDFLSEDYVPPKMHVIAARVTAENPSDGFRPTSGALHSLDFHPPEKVWGYFSVGTQGAIHPYADSQFGHIFAGGATRNEARKRLIWGLQQLHIKGDIRTPVNFLQVLLQQPAFVNHTLNTEWLDGIIKAKELLPSPKADDVVFAAAAFRAIQALEKQKASWIAVAARGHTYLPPVGPLLSTETQIAWEGQLYKLRFTRTGPLTLGFSINKQQGELDATEEPLGLRLELENNSLMILDQRDPSELRSDVNGRLVRFLVQDGETVSKGQPFAEVEAMKMILTLTAGESGELIHRKSAGSLLTQGELLASLRLADPSKVMRLKPFEGALDLSPPSLPQRDTDASDESAAAAVQGNVLPHTAAEEAANAEKRLELLLSGYVQHQSAQELVQSLLGGPSGASLEALVRIVERSLQQFLATEELFAGKGHAAAAAAVAAAGGDTEGQFRFHVSHYALKQKAEVLLLFLKELARRLVSPETPSLDMTVLQGLLRRVEVLKGNPYNVLALAAQRLRKQLLLPSVNDRVASLRMQLQQLLQLQHRSEQTNLQKEFLQLPEEFGGYGLLTQLFKDPEVGSKAQEMVLRRQLLGLEVHLQEQQDGCIPFTWRDTVHEGLAAAERVGLFAACSSMQDLQERLGSLLQQLHQQQKALGNASNSLLMLSVPPSTEAITAATTEDLAATVAAAAAKNPEAAAALKGLDSLRLLLPDGNGDTHQVALVQPKRQEEEEEEHEQPELLQEDPLQRNLSLSQAVFADLKRLQSEGTVRRLPSVAASAAVPPAASADILLHALTPKKPSAVPGAPATRRTPPLRDTVYVHRIVADAEPLLEGNGMQQLLQLLLQQLEAAFRDPHTLKATEGERLLQLNVEKLDLKVPQAVSSPGVSLEDTVPEQQVLRASSRGGCWLEPQETQGLPASALYDRECDLHTSPSAEFQAPQQQQLQPRQPELPLEVSTAESSTVPSPLPSELQTPETGGSREAEASTPADRTAAEQFRTSIESHSSDDFSVSWTRHGSSRGTGGCQVGARTAAAAEAERTAPLVVLKGINEAQLAAKRAAAQRAGSTYIYDFLGFIKAELRQQWQRSQQELVDAGDSRILQVPEKLVEAREFHMGEDGKLQLRSDWLVGDNKVGMVAFLLLLRTPEYPEGREVVLIGNDVTHQGGSFGVDEHELYRQASAFSRKHKLPRIYIACNSGARIGVYEQLKEKIQVEWNDPANPPLGFKHLFITEEDYQQLPQGAVVGHWEASSAADGKRVFVLDAIIGSDNEYLGVENLRGSGKIAGETSQAYDETFTLSLVSGRSVGIGAYVVRLAQRCIQQRNSPLVLTGYQALNKLLGREVYVSQDQLGGPEVMIPNGIAHLEVASDREGIAEVMKWLEFVPPTADDLHAPHHSTDPVNRDIEFTPSPTPYDPRHMLAGYITPATPPSSPPHSDSEGDESAQAPKERWISGFCDRDSFKEVLGPWGAGVVVGRARLGGQPIGVIAVDPRTTTAVAPADPANADSARVETQQAGQVWFPSSAYKTAQAIADFNRGENLPLIIFANWRGFSGGTRDMFNEVLKFGSMIVDALRVYRHPVFVYIPPHAELRGGSWVVIDPTINASQMELYADELARGGVLEPPGICEIKFREAERKKLMHKNDRTLVQWQQDLAAANTPEEAEVILQDIKRREEQLMPVYTQVAHVYADLHDRAPRMAARGGVREILSWPRAREFFYWRIRRRLSSNAAVYAFIRSGPLVYLGIWEEAFAVSAAVLLFGDFGNALQFLPLSSPLKRSSPSCGASWCRKKLIAADPSLQWEDALRLLDSQIPQAAATVDDKTAVAFLDSKEGAEAVRQLLQHTEIAHSKRELLQLLQRLPIADRAEVFTQLKSVLPQ</sequence>
<feature type="domain" description="CoA carboxyltransferase C-terminal" evidence="20">
    <location>
        <begin position="1801"/>
        <end position="2136"/>
    </location>
</feature>
<dbReference type="GO" id="GO:2001295">
    <property type="term" value="P:malonyl-CoA biosynthetic process"/>
    <property type="evidence" value="ECO:0007669"/>
    <property type="project" value="UniProtKB-UniPathway"/>
</dbReference>
<feature type="region of interest" description="Disordered" evidence="15">
    <location>
        <begin position="1792"/>
        <end position="1848"/>
    </location>
</feature>
<feature type="domain" description="Biotin carboxylation" evidence="18">
    <location>
        <begin position="49"/>
        <end position="544"/>
    </location>
</feature>
<keyword evidence="7 14" id="KW-0067">ATP-binding</keyword>
<evidence type="ECO:0000259" key="16">
    <source>
        <dbReference type="PROSITE" id="PS50968"/>
    </source>
</evidence>
<dbReference type="Gene3D" id="3.30.470.20">
    <property type="entry name" value="ATP-grasp fold, B domain"/>
    <property type="match status" value="1"/>
</dbReference>
<dbReference type="Pfam" id="PF01039">
    <property type="entry name" value="Carboxyl_trans"/>
    <property type="match status" value="1"/>
</dbReference>
<evidence type="ECO:0000256" key="4">
    <source>
        <dbReference type="ARBA" id="ARBA00022598"/>
    </source>
</evidence>
<evidence type="ECO:0000313" key="22">
    <source>
        <dbReference type="Proteomes" id="UP000095192"/>
    </source>
</evidence>
<dbReference type="GO" id="GO:0004075">
    <property type="term" value="F:biotin carboxylase activity"/>
    <property type="evidence" value="ECO:0007669"/>
    <property type="project" value="UniProtKB-EC"/>
</dbReference>
<evidence type="ECO:0000256" key="12">
    <source>
        <dbReference type="ARBA" id="ARBA00048065"/>
    </source>
</evidence>
<feature type="region of interest" description="Disordered" evidence="15">
    <location>
        <begin position="743"/>
        <end position="762"/>
    </location>
</feature>
<feature type="domain" description="Lipoyl-binding" evidence="16">
    <location>
        <begin position="651"/>
        <end position="725"/>
    </location>
</feature>
<dbReference type="InterPro" id="IPR011054">
    <property type="entry name" value="Rudment_hybrid_motif"/>
</dbReference>
<evidence type="ECO:0000259" key="18">
    <source>
        <dbReference type="PROSITE" id="PS50979"/>
    </source>
</evidence>
<dbReference type="Pfam" id="PF02786">
    <property type="entry name" value="CPSase_L_D2"/>
    <property type="match status" value="1"/>
</dbReference>
<evidence type="ECO:0000313" key="21">
    <source>
        <dbReference type="EMBL" id="OEH79418.1"/>
    </source>
</evidence>
<dbReference type="FunCoup" id="A0A1D3D7J2">
    <property type="interactions" value="61"/>
</dbReference>
<dbReference type="SUPFAM" id="SSF52440">
    <property type="entry name" value="PreATP-grasp domain"/>
    <property type="match status" value="1"/>
</dbReference>
<dbReference type="Gene3D" id="2.40.50.100">
    <property type="match status" value="1"/>
</dbReference>
<evidence type="ECO:0000256" key="13">
    <source>
        <dbReference type="ARBA" id="ARBA00048600"/>
    </source>
</evidence>
<dbReference type="Pfam" id="PF02785">
    <property type="entry name" value="Biotin_carb_C"/>
    <property type="match status" value="1"/>
</dbReference>
<evidence type="ECO:0000256" key="7">
    <source>
        <dbReference type="ARBA" id="ARBA00022840"/>
    </source>
</evidence>
<dbReference type="SUPFAM" id="SSF52096">
    <property type="entry name" value="ClpP/crotonase"/>
    <property type="match status" value="2"/>
</dbReference>
<dbReference type="FunFam" id="2.40.50.100:FF:000005">
    <property type="entry name" value="Acetyl-CoA carboxylase 1"/>
    <property type="match status" value="1"/>
</dbReference>
<dbReference type="EMBL" id="JROU02000390">
    <property type="protein sequence ID" value="OEH79418.1"/>
    <property type="molecule type" value="Genomic_DNA"/>
</dbReference>
<dbReference type="PANTHER" id="PTHR45728">
    <property type="entry name" value="ACETYL-COA CARBOXYLASE, ISOFORM A"/>
    <property type="match status" value="1"/>
</dbReference>
<keyword evidence="10" id="KW-0092">Biotin</keyword>
<evidence type="ECO:0000259" key="19">
    <source>
        <dbReference type="PROSITE" id="PS50980"/>
    </source>
</evidence>
<reference evidence="21 22" key="1">
    <citation type="journal article" date="2016" name="BMC Genomics">
        <title>Comparative genomics reveals Cyclospora cayetanensis possesses coccidia-like metabolism and invasion components but unique surface antigens.</title>
        <authorList>
            <person name="Liu S."/>
            <person name="Wang L."/>
            <person name="Zheng H."/>
            <person name="Xu Z."/>
            <person name="Roellig D.M."/>
            <person name="Li N."/>
            <person name="Frace M.A."/>
            <person name="Tang K."/>
            <person name="Arrowood M.J."/>
            <person name="Moss D.M."/>
            <person name="Zhang L."/>
            <person name="Feng Y."/>
            <person name="Xiao L."/>
        </authorList>
    </citation>
    <scope>NUCLEOTIDE SEQUENCE [LARGE SCALE GENOMIC DNA]</scope>
    <source>
        <strain evidence="21 22">CHN_HEN01</strain>
    </source>
</reference>
<dbReference type="InterPro" id="IPR029045">
    <property type="entry name" value="ClpP/crotonase-like_dom_sf"/>
</dbReference>
<dbReference type="SMART" id="SM00878">
    <property type="entry name" value="Biotin_carb_C"/>
    <property type="match status" value="1"/>
</dbReference>
<dbReference type="PROSITE" id="PS50989">
    <property type="entry name" value="COA_CT_CTER"/>
    <property type="match status" value="1"/>
</dbReference>
<dbReference type="InterPro" id="IPR016185">
    <property type="entry name" value="PreATP-grasp_dom_sf"/>
</dbReference>
<dbReference type="PROSITE" id="PS50968">
    <property type="entry name" value="BIOTINYL_LIPOYL"/>
    <property type="match status" value="1"/>
</dbReference>
<feature type="region of interest" description="Disordered" evidence="15">
    <location>
        <begin position="1338"/>
        <end position="1430"/>
    </location>
</feature>
<dbReference type="InterPro" id="IPR001882">
    <property type="entry name" value="Biotin_BS"/>
</dbReference>
<feature type="compositionally biased region" description="Basic and acidic residues" evidence="15">
    <location>
        <begin position="1792"/>
        <end position="1807"/>
    </location>
</feature>
<dbReference type="Proteomes" id="UP000095192">
    <property type="component" value="Unassembled WGS sequence"/>
</dbReference>
<dbReference type="Gene3D" id="3.30.1490.20">
    <property type="entry name" value="ATP-grasp fold, A domain"/>
    <property type="match status" value="1"/>
</dbReference>
<keyword evidence="11" id="KW-0511">Multifunctional enzyme</keyword>
<evidence type="ECO:0000256" key="5">
    <source>
        <dbReference type="ARBA" id="ARBA00022741"/>
    </source>
</evidence>
<dbReference type="PROSITE" id="PS00188">
    <property type="entry name" value="BIOTIN"/>
    <property type="match status" value="1"/>
</dbReference>
<dbReference type="InterPro" id="IPR034733">
    <property type="entry name" value="AcCoA_carboxyl_beta"/>
</dbReference>
<evidence type="ECO:0000256" key="1">
    <source>
        <dbReference type="ARBA" id="ARBA00001953"/>
    </source>
</evidence>
<dbReference type="InterPro" id="IPR011762">
    <property type="entry name" value="COA_CT_N"/>
</dbReference>
<evidence type="ECO:0000256" key="9">
    <source>
        <dbReference type="ARBA" id="ARBA00023160"/>
    </source>
</evidence>
<organism evidence="21 22">
    <name type="scientific">Cyclospora cayetanensis</name>
    <dbReference type="NCBI Taxonomy" id="88456"/>
    <lineage>
        <taxon>Eukaryota</taxon>
        <taxon>Sar</taxon>
        <taxon>Alveolata</taxon>
        <taxon>Apicomplexa</taxon>
        <taxon>Conoidasida</taxon>
        <taxon>Coccidia</taxon>
        <taxon>Eucoccidiorida</taxon>
        <taxon>Eimeriorina</taxon>
        <taxon>Eimeriidae</taxon>
        <taxon>Cyclospora</taxon>
    </lineage>
</organism>
<dbReference type="InterPro" id="IPR013815">
    <property type="entry name" value="ATP_grasp_subdomain_1"/>
</dbReference>
<dbReference type="PROSITE" id="PS50980">
    <property type="entry name" value="COA_CT_NTER"/>
    <property type="match status" value="1"/>
</dbReference>
<dbReference type="VEuPathDB" id="ToxoDB:LOC34621768"/>
<evidence type="ECO:0000256" key="10">
    <source>
        <dbReference type="ARBA" id="ARBA00023267"/>
    </source>
</evidence>
<dbReference type="Pfam" id="PF08326">
    <property type="entry name" value="ACC_central"/>
    <property type="match status" value="1"/>
</dbReference>
<dbReference type="Pfam" id="PF00364">
    <property type="entry name" value="Biotin_lipoyl"/>
    <property type="match status" value="1"/>
</dbReference>
<dbReference type="CDD" id="cd06850">
    <property type="entry name" value="biotinyl_domain"/>
    <property type="match status" value="1"/>
</dbReference>
<keyword evidence="22" id="KW-1185">Reference proteome</keyword>
<comment type="cofactor">
    <cofactor evidence="1">
        <name>biotin</name>
        <dbReference type="ChEBI" id="CHEBI:57586"/>
    </cofactor>
</comment>
<dbReference type="Pfam" id="PF00289">
    <property type="entry name" value="Biotin_carb_N"/>
    <property type="match status" value="1"/>
</dbReference>
<dbReference type="GO" id="GO:0046872">
    <property type="term" value="F:metal ion binding"/>
    <property type="evidence" value="ECO:0007669"/>
    <property type="project" value="InterPro"/>
</dbReference>
<keyword evidence="5 14" id="KW-0547">Nucleotide-binding</keyword>
<feature type="region of interest" description="Disordered" evidence="15">
    <location>
        <begin position="1"/>
        <end position="32"/>
    </location>
</feature>
<dbReference type="PROSITE" id="PS50979">
    <property type="entry name" value="BC"/>
    <property type="match status" value="1"/>
</dbReference>
<dbReference type="UniPathway" id="UPA00655">
    <property type="reaction ID" value="UER00711"/>
</dbReference>
<dbReference type="Gene3D" id="3.90.226.10">
    <property type="entry name" value="2-enoyl-CoA Hydratase, Chain A, domain 1"/>
    <property type="match status" value="2"/>
</dbReference>
<dbReference type="InterPro" id="IPR011053">
    <property type="entry name" value="Single_hybrid_motif"/>
</dbReference>
<name>A0A1D3D7J2_9EIME</name>
<evidence type="ECO:0000256" key="14">
    <source>
        <dbReference type="PROSITE-ProRule" id="PRU00409"/>
    </source>
</evidence>
<evidence type="ECO:0000256" key="2">
    <source>
        <dbReference type="ARBA" id="ARBA00004956"/>
    </source>
</evidence>
<evidence type="ECO:0000259" key="20">
    <source>
        <dbReference type="PROSITE" id="PS50989"/>
    </source>
</evidence>
<dbReference type="PROSITE" id="PS50975">
    <property type="entry name" value="ATP_GRASP"/>
    <property type="match status" value="1"/>
</dbReference>
<dbReference type="InterPro" id="IPR000089">
    <property type="entry name" value="Biotin_lipoyl"/>
</dbReference>
<accession>A0A1D3D7J2</accession>
<evidence type="ECO:0000259" key="17">
    <source>
        <dbReference type="PROSITE" id="PS50975"/>
    </source>
</evidence>
<dbReference type="FunFam" id="3.30.1490.20:FF:000003">
    <property type="entry name" value="acetyl-CoA carboxylase isoform X1"/>
    <property type="match status" value="1"/>
</dbReference>
<dbReference type="VEuPathDB" id="ToxoDB:cyc_05411"/>
<evidence type="ECO:0000256" key="6">
    <source>
        <dbReference type="ARBA" id="ARBA00022832"/>
    </source>
</evidence>
<dbReference type="InterPro" id="IPR005481">
    <property type="entry name" value="BC-like_N"/>
</dbReference>
<dbReference type="InterPro" id="IPR013537">
    <property type="entry name" value="AcCoA_COase_cen"/>
</dbReference>
<evidence type="ECO:0000256" key="3">
    <source>
        <dbReference type="ARBA" id="ARBA00022516"/>
    </source>
</evidence>
<dbReference type="PANTHER" id="PTHR45728:SF3">
    <property type="entry name" value="ACETYL-COA CARBOXYLASE"/>
    <property type="match status" value="1"/>
</dbReference>
<proteinExistence type="predicted"/>
<evidence type="ECO:0000256" key="11">
    <source>
        <dbReference type="ARBA" id="ARBA00023268"/>
    </source>
</evidence>
<dbReference type="GO" id="GO:0003989">
    <property type="term" value="F:acetyl-CoA carboxylase activity"/>
    <property type="evidence" value="ECO:0007669"/>
    <property type="project" value="UniProtKB-EC"/>
</dbReference>